<gene>
    <name evidence="7 8" type="primary">trmB</name>
    <name evidence="8" type="ORF">F4V45_01465</name>
</gene>
<comment type="catalytic activity">
    <reaction evidence="1 7">
        <text>guanosine(46) in tRNA + S-adenosyl-L-methionine = N(7)-methylguanosine(46) in tRNA + S-adenosyl-L-homocysteine</text>
        <dbReference type="Rhea" id="RHEA:42708"/>
        <dbReference type="Rhea" id="RHEA-COMP:10188"/>
        <dbReference type="Rhea" id="RHEA-COMP:10189"/>
        <dbReference type="ChEBI" id="CHEBI:57856"/>
        <dbReference type="ChEBI" id="CHEBI:59789"/>
        <dbReference type="ChEBI" id="CHEBI:74269"/>
        <dbReference type="ChEBI" id="CHEBI:74480"/>
        <dbReference type="EC" id="2.1.1.33"/>
    </reaction>
</comment>
<protein>
    <recommendedName>
        <fullName evidence="7">tRNA (guanine-N(7)-)-methyltransferase</fullName>
        <ecNumber evidence="7">2.1.1.33</ecNumber>
    </recommendedName>
    <alternativeName>
        <fullName evidence="7">tRNA (guanine(46)-N(7))-methyltransferase</fullName>
    </alternativeName>
    <alternativeName>
        <fullName evidence="7">tRNA(m7G46)-methyltransferase</fullName>
    </alternativeName>
</protein>
<keyword evidence="6 7" id="KW-0819">tRNA processing</keyword>
<comment type="function">
    <text evidence="2 7">Catalyzes the formation of N(7)-methylguanine at position 46 (m7G46) in tRNA.</text>
</comment>
<dbReference type="EMBL" id="VXKE01000005">
    <property type="protein sequence ID" value="KAA8710944.1"/>
    <property type="molecule type" value="Genomic_DNA"/>
</dbReference>
<dbReference type="PROSITE" id="PS51625">
    <property type="entry name" value="SAM_MT_TRMB"/>
    <property type="match status" value="1"/>
</dbReference>
<feature type="binding site" evidence="7">
    <location>
        <position position="184"/>
    </location>
    <ligand>
        <name>S-adenosyl-L-methionine</name>
        <dbReference type="ChEBI" id="CHEBI:59789"/>
    </ligand>
</feature>
<dbReference type="EC" id="2.1.1.33" evidence="7"/>
<proteinExistence type="inferred from homology"/>
<dbReference type="RefSeq" id="WP_150336745.1">
    <property type="nucleotide sequence ID" value="NZ_JAERIX010000058.1"/>
</dbReference>
<dbReference type="PANTHER" id="PTHR23417">
    <property type="entry name" value="3-DEOXY-D-MANNO-OCTULOSONIC-ACID TRANSFERASE/TRNA GUANINE-N 7 - -METHYLTRANSFERASE"/>
    <property type="match status" value="1"/>
</dbReference>
<dbReference type="AlphaFoldDB" id="A0A5M9QQF0"/>
<dbReference type="SUPFAM" id="SSF53335">
    <property type="entry name" value="S-adenosyl-L-methionine-dependent methyltransferases"/>
    <property type="match status" value="1"/>
</dbReference>
<keyword evidence="4 7" id="KW-0808">Transferase</keyword>
<evidence type="ECO:0000256" key="4">
    <source>
        <dbReference type="ARBA" id="ARBA00022679"/>
    </source>
</evidence>
<accession>A0A5M9QQF0</accession>
<keyword evidence="3 7" id="KW-0489">Methyltransferase</keyword>
<sequence length="416" mass="47441">MPHFIARKQLESSASKLDSMPYAYKLDSIRSSNVALIAVPYVYQNKPRLCFVYEIVRANDVLLKGVKSLRPIPSGLLKNALQALSKHYDVLHENLAHTALKQDIDSPFLLSDGEIVELLESSQDTYSQVFVEIGFGSGRHIVHLAKEHRDTLVIGLEIHTPSVEQVLRQIEILGLENLYISCLDARQFLRAAISDSVGQMFIHFPVPWNSAKNRRVLNGVLLQEVMRVLKQTGSLEFRTDDREYFEDVLALAQANQYASFRHTINAKRSITSKYEARWLAQEKDIFTIAITPNAKTPPRDSREIGQKCGFRFDKKLVKSTLAKASSDCFTHLWEKRRFAQGFLCVYDAFISRAQDRVAFLVHFGDFQYPCTRLIVLECIEIAGVLEYQGHYFPEPPLQSHANAQAHELFINILEKL</sequence>
<keyword evidence="5 7" id="KW-0949">S-adenosyl-L-methionine</keyword>
<evidence type="ECO:0000256" key="7">
    <source>
        <dbReference type="HAMAP-Rule" id="MF_01057"/>
    </source>
</evidence>
<comment type="similarity">
    <text evidence="7">Belongs to the class I-like SAM-binding methyltransferase superfamily. TrmB family.</text>
</comment>
<dbReference type="UniPathway" id="UPA00989"/>
<dbReference type="HAMAP" id="MF_01057">
    <property type="entry name" value="tRNA_methyltr_TrmB"/>
    <property type="match status" value="1"/>
</dbReference>
<dbReference type="InterPro" id="IPR055361">
    <property type="entry name" value="tRNA_methyltr_TrmB_bact"/>
</dbReference>
<dbReference type="Pfam" id="PF02390">
    <property type="entry name" value="Methyltransf_4"/>
    <property type="match status" value="1"/>
</dbReference>
<name>A0A5M9QQF0_9HELI</name>
<comment type="caution">
    <text evidence="8">The sequence shown here is derived from an EMBL/GenBank/DDBJ whole genome shotgun (WGS) entry which is preliminary data.</text>
</comment>
<evidence type="ECO:0000313" key="9">
    <source>
        <dbReference type="Proteomes" id="UP000323707"/>
    </source>
</evidence>
<dbReference type="GO" id="GO:0043527">
    <property type="term" value="C:tRNA methyltransferase complex"/>
    <property type="evidence" value="ECO:0007669"/>
    <property type="project" value="TreeGrafter"/>
</dbReference>
<evidence type="ECO:0000256" key="3">
    <source>
        <dbReference type="ARBA" id="ARBA00022603"/>
    </source>
</evidence>
<evidence type="ECO:0000256" key="2">
    <source>
        <dbReference type="ARBA" id="ARBA00003015"/>
    </source>
</evidence>
<dbReference type="GO" id="GO:0008176">
    <property type="term" value="F:tRNA (guanine(46)-N7)-methyltransferase activity"/>
    <property type="evidence" value="ECO:0007669"/>
    <property type="project" value="UniProtKB-UniRule"/>
</dbReference>
<evidence type="ECO:0000256" key="1">
    <source>
        <dbReference type="ARBA" id="ARBA00000142"/>
    </source>
</evidence>
<evidence type="ECO:0000256" key="6">
    <source>
        <dbReference type="ARBA" id="ARBA00022694"/>
    </source>
</evidence>
<comment type="caution">
    <text evidence="7">Lacks conserved residue(s) required for the propagation of feature annotation.</text>
</comment>
<dbReference type="Proteomes" id="UP000323707">
    <property type="component" value="Unassembled WGS sequence"/>
</dbReference>
<dbReference type="InterPro" id="IPR029063">
    <property type="entry name" value="SAM-dependent_MTases_sf"/>
</dbReference>
<dbReference type="InterPro" id="IPR003358">
    <property type="entry name" value="tRNA_(Gua-N-7)_MeTrfase_Trmb"/>
</dbReference>
<comment type="pathway">
    <text evidence="7">tRNA modification; N(7)-methylguanine-tRNA biosynthesis.</text>
</comment>
<organism evidence="8 9">
    <name type="scientific">Helicobacter canis</name>
    <dbReference type="NCBI Taxonomy" id="29419"/>
    <lineage>
        <taxon>Bacteria</taxon>
        <taxon>Pseudomonadati</taxon>
        <taxon>Campylobacterota</taxon>
        <taxon>Epsilonproteobacteria</taxon>
        <taxon>Campylobacterales</taxon>
        <taxon>Helicobacteraceae</taxon>
        <taxon>Helicobacter</taxon>
    </lineage>
</organism>
<evidence type="ECO:0000313" key="8">
    <source>
        <dbReference type="EMBL" id="KAA8710944.1"/>
    </source>
</evidence>
<dbReference type="NCBIfam" id="TIGR00091">
    <property type="entry name" value="tRNA (guanosine(46)-N7)-methyltransferase TrmB"/>
    <property type="match status" value="1"/>
</dbReference>
<feature type="binding site" evidence="7">
    <location>
        <position position="132"/>
    </location>
    <ligand>
        <name>S-adenosyl-L-methionine</name>
        <dbReference type="ChEBI" id="CHEBI:59789"/>
    </ligand>
</feature>
<feature type="binding site" evidence="7">
    <location>
        <position position="240"/>
    </location>
    <ligand>
        <name>substrate</name>
    </ligand>
</feature>
<dbReference type="Gene3D" id="3.40.50.150">
    <property type="entry name" value="Vaccinia Virus protein VP39"/>
    <property type="match status" value="1"/>
</dbReference>
<evidence type="ECO:0000256" key="5">
    <source>
        <dbReference type="ARBA" id="ARBA00022691"/>
    </source>
</evidence>
<reference evidence="8 9" key="1">
    <citation type="submission" date="2019-09" db="EMBL/GenBank/DDBJ databases">
        <title>Draft genome sequence of various Type strains from the CCUG.</title>
        <authorList>
            <person name="Pineiro-Iglesias B."/>
            <person name="Tunovic T."/>
            <person name="Unosson C."/>
            <person name="Inganas E."/>
            <person name="Ohlen M."/>
            <person name="Cardew S."/>
            <person name="Jensie-Markopoulos S."/>
            <person name="Salva-Serra F."/>
            <person name="Jaen-Luchoro D."/>
            <person name="Karlsson R."/>
            <person name="Svensson-Stadler L."/>
            <person name="Chun J."/>
            <person name="Moore E."/>
        </authorList>
    </citation>
    <scope>NUCLEOTIDE SEQUENCE [LARGE SCALE GENOMIC DNA]</scope>
    <source>
        <strain evidence="8 9">CCUG 32756T</strain>
    </source>
</reference>
<dbReference type="PANTHER" id="PTHR23417:SF14">
    <property type="entry name" value="PENTACOTRIPEPTIDE-REPEAT REGION OF PRORP DOMAIN-CONTAINING PROTEIN"/>
    <property type="match status" value="1"/>
</dbReference>
<feature type="binding site" evidence="7">
    <location>
        <position position="157"/>
    </location>
    <ligand>
        <name>S-adenosyl-L-methionine</name>
        <dbReference type="ChEBI" id="CHEBI:59789"/>
    </ligand>
</feature>